<organism evidence="1 2">
    <name type="scientific">Catenulispora subtropica</name>
    <dbReference type="NCBI Taxonomy" id="450798"/>
    <lineage>
        <taxon>Bacteria</taxon>
        <taxon>Bacillati</taxon>
        <taxon>Actinomycetota</taxon>
        <taxon>Actinomycetes</taxon>
        <taxon>Catenulisporales</taxon>
        <taxon>Catenulisporaceae</taxon>
        <taxon>Catenulispora</taxon>
    </lineage>
</organism>
<name>A0ABP5DP99_9ACTN</name>
<proteinExistence type="predicted"/>
<dbReference type="EMBL" id="BAAAQM010000031">
    <property type="protein sequence ID" value="GAA1983271.1"/>
    <property type="molecule type" value="Genomic_DNA"/>
</dbReference>
<protein>
    <submittedName>
        <fullName evidence="1">Uncharacterized protein</fullName>
    </submittedName>
</protein>
<evidence type="ECO:0000313" key="1">
    <source>
        <dbReference type="EMBL" id="GAA1983271.1"/>
    </source>
</evidence>
<evidence type="ECO:0000313" key="2">
    <source>
        <dbReference type="Proteomes" id="UP001499854"/>
    </source>
</evidence>
<sequence>MFLGAYHFDGDPAALLPAYDKLLAAYAGDVDLHVCVVRGDGITVFDACPSAEQFRAFSGGADFAAALAGAGLPAPRTEEVGDVHVARLREEATTS</sequence>
<comment type="caution">
    <text evidence="1">The sequence shown here is derived from an EMBL/GenBank/DDBJ whole genome shotgun (WGS) entry which is preliminary data.</text>
</comment>
<reference evidence="2" key="1">
    <citation type="journal article" date="2019" name="Int. J. Syst. Evol. Microbiol.">
        <title>The Global Catalogue of Microorganisms (GCM) 10K type strain sequencing project: providing services to taxonomists for standard genome sequencing and annotation.</title>
        <authorList>
            <consortium name="The Broad Institute Genomics Platform"/>
            <consortium name="The Broad Institute Genome Sequencing Center for Infectious Disease"/>
            <person name="Wu L."/>
            <person name="Ma J."/>
        </authorList>
    </citation>
    <scope>NUCLEOTIDE SEQUENCE [LARGE SCALE GENOMIC DNA]</scope>
    <source>
        <strain evidence="2">JCM 16013</strain>
    </source>
</reference>
<keyword evidence="2" id="KW-1185">Reference proteome</keyword>
<gene>
    <name evidence="1" type="ORF">GCM10009838_51200</name>
</gene>
<dbReference type="Proteomes" id="UP001499854">
    <property type="component" value="Unassembled WGS sequence"/>
</dbReference>
<accession>A0ABP5DP99</accession>